<keyword evidence="1" id="KW-0472">Membrane</keyword>
<proteinExistence type="predicted"/>
<dbReference type="EMBL" id="UINC01110942">
    <property type="protein sequence ID" value="SVC78786.1"/>
    <property type="molecule type" value="Genomic_DNA"/>
</dbReference>
<evidence type="ECO:0000256" key="1">
    <source>
        <dbReference type="SAM" id="Phobius"/>
    </source>
</evidence>
<name>A0A382Q021_9ZZZZ</name>
<gene>
    <name evidence="2" type="ORF">METZ01_LOCUS331640</name>
</gene>
<sequence length="178" mass="19737">MPTNQLGAQETVLQRAFNLVATVVGMCGLRLDRGAFQIGATSLGIALSFFLSLTLITNPEGALVYVVAVWCIYYAGHIIFFKGGLHHLMHARLGRDRAWTVYEAVLGVVYFNQGWCQAIFLQHYADSLDMPISNLLIFLCGAIIFLISTLTKVWATLLVGMDVYYYRDMFLDEAGKGG</sequence>
<feature type="transmembrane region" description="Helical" evidence="1">
    <location>
        <begin position="38"/>
        <end position="56"/>
    </location>
</feature>
<keyword evidence="1" id="KW-0812">Transmembrane</keyword>
<evidence type="ECO:0000313" key="2">
    <source>
        <dbReference type="EMBL" id="SVC78786.1"/>
    </source>
</evidence>
<organism evidence="2">
    <name type="scientific">marine metagenome</name>
    <dbReference type="NCBI Taxonomy" id="408172"/>
    <lineage>
        <taxon>unclassified sequences</taxon>
        <taxon>metagenomes</taxon>
        <taxon>ecological metagenomes</taxon>
    </lineage>
</organism>
<feature type="transmembrane region" description="Helical" evidence="1">
    <location>
        <begin position="62"/>
        <end position="81"/>
    </location>
</feature>
<feature type="transmembrane region" description="Helical" evidence="1">
    <location>
        <begin position="101"/>
        <end position="124"/>
    </location>
</feature>
<feature type="transmembrane region" description="Helical" evidence="1">
    <location>
        <begin position="136"/>
        <end position="159"/>
    </location>
</feature>
<protein>
    <submittedName>
        <fullName evidence="2">Uncharacterized protein</fullName>
    </submittedName>
</protein>
<accession>A0A382Q021</accession>
<reference evidence="2" key="1">
    <citation type="submission" date="2018-05" db="EMBL/GenBank/DDBJ databases">
        <authorList>
            <person name="Lanie J.A."/>
            <person name="Ng W.-L."/>
            <person name="Kazmierczak K.M."/>
            <person name="Andrzejewski T.M."/>
            <person name="Davidsen T.M."/>
            <person name="Wayne K.J."/>
            <person name="Tettelin H."/>
            <person name="Glass J.I."/>
            <person name="Rusch D."/>
            <person name="Podicherti R."/>
            <person name="Tsui H.-C.T."/>
            <person name="Winkler M.E."/>
        </authorList>
    </citation>
    <scope>NUCLEOTIDE SEQUENCE</scope>
</reference>
<dbReference type="AlphaFoldDB" id="A0A382Q021"/>
<keyword evidence="1" id="KW-1133">Transmembrane helix</keyword>
<feature type="non-terminal residue" evidence="2">
    <location>
        <position position="178"/>
    </location>
</feature>